<dbReference type="GO" id="GO:0005829">
    <property type="term" value="C:cytosol"/>
    <property type="evidence" value="ECO:0007669"/>
    <property type="project" value="TreeGrafter"/>
</dbReference>
<dbReference type="InterPro" id="IPR035985">
    <property type="entry name" value="Ubiquitin-activating_enz"/>
</dbReference>
<name>A0A2A4T500_9DELT</name>
<feature type="domain" description="THIF-type NAD/FAD binding fold" evidence="4">
    <location>
        <begin position="12"/>
        <end position="247"/>
    </location>
</feature>
<dbReference type="GO" id="GO:0008641">
    <property type="term" value="F:ubiquitin-like modifier activating enzyme activity"/>
    <property type="evidence" value="ECO:0007669"/>
    <property type="project" value="InterPro"/>
</dbReference>
<keyword evidence="2" id="KW-0547">Nucleotide-binding</keyword>
<dbReference type="GO" id="GO:0016779">
    <property type="term" value="F:nucleotidyltransferase activity"/>
    <property type="evidence" value="ECO:0007669"/>
    <property type="project" value="UniProtKB-KW"/>
</dbReference>
<dbReference type="GO" id="GO:0008146">
    <property type="term" value="F:sulfotransferase activity"/>
    <property type="evidence" value="ECO:0007669"/>
    <property type="project" value="TreeGrafter"/>
</dbReference>
<dbReference type="CDD" id="cd00757">
    <property type="entry name" value="ThiF_MoeB_HesA_family"/>
    <property type="match status" value="1"/>
</dbReference>
<dbReference type="PANTHER" id="PTHR10953:SF102">
    <property type="entry name" value="ADENYLYLTRANSFERASE AND SULFURTRANSFERASE MOCS3"/>
    <property type="match status" value="1"/>
</dbReference>
<dbReference type="Pfam" id="PF00899">
    <property type="entry name" value="ThiF"/>
    <property type="match status" value="1"/>
</dbReference>
<dbReference type="AlphaFoldDB" id="A0A2A4T500"/>
<evidence type="ECO:0000256" key="1">
    <source>
        <dbReference type="ARBA" id="ARBA00022679"/>
    </source>
</evidence>
<reference evidence="6" key="1">
    <citation type="submission" date="2017-08" db="EMBL/GenBank/DDBJ databases">
        <title>A dynamic microbial community with high functional redundancy inhabits the cold, oxic subseafloor aquifer.</title>
        <authorList>
            <person name="Tully B.J."/>
            <person name="Wheat C.G."/>
            <person name="Glazer B.T."/>
            <person name="Huber J.A."/>
        </authorList>
    </citation>
    <scope>NUCLEOTIDE SEQUENCE [LARGE SCALE GENOMIC DNA]</scope>
</reference>
<gene>
    <name evidence="5" type="ORF">COB67_05670</name>
</gene>
<dbReference type="Proteomes" id="UP000218113">
    <property type="component" value="Unassembled WGS sequence"/>
</dbReference>
<dbReference type="InterPro" id="IPR045886">
    <property type="entry name" value="ThiF/MoeB/HesA"/>
</dbReference>
<evidence type="ECO:0000313" key="6">
    <source>
        <dbReference type="Proteomes" id="UP000218113"/>
    </source>
</evidence>
<dbReference type="GO" id="GO:0005524">
    <property type="term" value="F:ATP binding"/>
    <property type="evidence" value="ECO:0007669"/>
    <property type="project" value="UniProtKB-KW"/>
</dbReference>
<dbReference type="Gene3D" id="3.40.50.720">
    <property type="entry name" value="NAD(P)-binding Rossmann-like Domain"/>
    <property type="match status" value="1"/>
</dbReference>
<dbReference type="FunFam" id="3.40.50.720:FF:000033">
    <property type="entry name" value="Adenylyltransferase and sulfurtransferase MOCS3"/>
    <property type="match status" value="1"/>
</dbReference>
<evidence type="ECO:0000256" key="2">
    <source>
        <dbReference type="ARBA" id="ARBA00022741"/>
    </source>
</evidence>
<accession>A0A2A4T500</accession>
<comment type="caution">
    <text evidence="5">The sequence shown here is derived from an EMBL/GenBank/DDBJ whole genome shotgun (WGS) entry which is preliminary data.</text>
</comment>
<dbReference type="EMBL" id="NVSR01000027">
    <property type="protein sequence ID" value="PCI28720.1"/>
    <property type="molecule type" value="Genomic_DNA"/>
</dbReference>
<sequence length="271" mass="29201">MIDFTEEQLERYSRHIILKDIGIEGQMKIMESKVLIIGAGGLGSPIGLYLAAAGVGTIGIVDADVVDLSNLQRQIIHFTKDVDVPKVDSAAEKMRAINPDVQVKTYQKFVNADNILGIIEGYDFVIDGTDNFAAKFLINDACVMAKIPYSHGGILRFTGQTMTIIPGETACYRCVFKEAPPANSVPTCSSAGVLGAIAGMLGTMQAAETLKYLTGAGKLLTNRLLTFDASDMEFRNIKLKHQDNCPVCGSDPVITELVDGELPICDLKPKA</sequence>
<dbReference type="SUPFAM" id="SSF69572">
    <property type="entry name" value="Activating enzymes of the ubiquitin-like proteins"/>
    <property type="match status" value="1"/>
</dbReference>
<protein>
    <submittedName>
        <fullName evidence="5">Adenylyltransferase</fullName>
    </submittedName>
</protein>
<keyword evidence="3" id="KW-0067">ATP-binding</keyword>
<keyword evidence="5" id="KW-0548">Nucleotidyltransferase</keyword>
<dbReference type="NCBIfam" id="NF004281">
    <property type="entry name" value="PRK05690.1"/>
    <property type="match status" value="1"/>
</dbReference>
<evidence type="ECO:0000256" key="3">
    <source>
        <dbReference type="ARBA" id="ARBA00022840"/>
    </source>
</evidence>
<proteinExistence type="predicted"/>
<evidence type="ECO:0000259" key="4">
    <source>
        <dbReference type="Pfam" id="PF00899"/>
    </source>
</evidence>
<evidence type="ECO:0000313" key="5">
    <source>
        <dbReference type="EMBL" id="PCI28720.1"/>
    </source>
</evidence>
<dbReference type="GO" id="GO:0004792">
    <property type="term" value="F:thiosulfate-cyanide sulfurtransferase activity"/>
    <property type="evidence" value="ECO:0007669"/>
    <property type="project" value="TreeGrafter"/>
</dbReference>
<dbReference type="PANTHER" id="PTHR10953">
    <property type="entry name" value="UBIQUITIN-ACTIVATING ENZYME E1"/>
    <property type="match status" value="1"/>
</dbReference>
<keyword evidence="1 5" id="KW-0808">Transferase</keyword>
<organism evidence="5 6">
    <name type="scientific">SAR324 cluster bacterium</name>
    <dbReference type="NCBI Taxonomy" id="2024889"/>
    <lineage>
        <taxon>Bacteria</taxon>
        <taxon>Deltaproteobacteria</taxon>
        <taxon>SAR324 cluster</taxon>
    </lineage>
</organism>
<dbReference type="InterPro" id="IPR000594">
    <property type="entry name" value="ThiF_NAD_FAD-bd"/>
</dbReference>